<dbReference type="RefSeq" id="WP_176571843.1">
    <property type="nucleotide sequence ID" value="NZ_CP056030.1"/>
</dbReference>
<organism evidence="3 4">
    <name type="scientific">Pseudomonas eucalypticola</name>
    <dbReference type="NCBI Taxonomy" id="2599595"/>
    <lineage>
        <taxon>Bacteria</taxon>
        <taxon>Pseudomonadati</taxon>
        <taxon>Pseudomonadota</taxon>
        <taxon>Gammaproteobacteria</taxon>
        <taxon>Pseudomonadales</taxon>
        <taxon>Pseudomonadaceae</taxon>
        <taxon>Pseudomonas</taxon>
    </lineage>
</organism>
<dbReference type="PANTHER" id="PTHR15032:SF4">
    <property type="entry name" value="N-ACYL-PHOSPHATIDYLETHANOLAMINE-HYDROLYZING PHOSPHOLIPASE D"/>
    <property type="match status" value="1"/>
</dbReference>
<dbReference type="PANTHER" id="PTHR15032">
    <property type="entry name" value="N-ACYL-PHOSPHATIDYLETHANOLAMINE-HYDROLYZING PHOSPHOLIPASE D"/>
    <property type="match status" value="1"/>
</dbReference>
<feature type="compositionally biased region" description="Polar residues" evidence="1">
    <location>
        <begin position="1"/>
        <end position="11"/>
    </location>
</feature>
<accession>A0A7D5H9I9</accession>
<dbReference type="Proteomes" id="UP000509568">
    <property type="component" value="Chromosome"/>
</dbReference>
<dbReference type="AlphaFoldDB" id="A0A7D5H9I9"/>
<proteinExistence type="predicted"/>
<name>A0A7D5H9I9_9PSED</name>
<reference evidence="3 4" key="1">
    <citation type="submission" date="2020-06" db="EMBL/GenBank/DDBJ databases">
        <title>Pseudomonas eucalypticola sp. nov., an endophyte of Eucalyptus dunnii leaves with biocontrol ability of eucalyptus leaf blight.</title>
        <authorList>
            <person name="Liu Y."/>
            <person name="Song Z."/>
            <person name="Zeng H."/>
            <person name="Lu M."/>
            <person name="Wang X."/>
            <person name="Lian X."/>
            <person name="Zhang Q."/>
        </authorList>
    </citation>
    <scope>NUCLEOTIDE SEQUENCE [LARGE SCALE GENOMIC DNA]</scope>
    <source>
        <strain evidence="3 4">NP-1</strain>
    </source>
</reference>
<dbReference type="SUPFAM" id="SSF56281">
    <property type="entry name" value="Metallo-hydrolase/oxidoreductase"/>
    <property type="match status" value="1"/>
</dbReference>
<dbReference type="GO" id="GO:0016787">
    <property type="term" value="F:hydrolase activity"/>
    <property type="evidence" value="ECO:0007669"/>
    <property type="project" value="UniProtKB-KW"/>
</dbReference>
<dbReference type="InterPro" id="IPR036866">
    <property type="entry name" value="RibonucZ/Hydroxyglut_hydro"/>
</dbReference>
<sequence length="357" mass="39700">MGQTSLNSSETAAAAQPQGSLHVDGQFRNATVLPRDGLLKKLRIGFKYLLLRKPAGTRPRQPIPVQALDREQLLAAPDDSLWRLGHSTLLLKLRGRFFITDPVFSERASPVQWAGPRRFHAPPLSIEQLPPITAVILSHDHYDHLDEGAIRRLAGKTECFLTTLGVGERLIGWGIPAAKVRQLDWWQETEVAGTRFAATPTQHFSGRSLLDSNSTLWASWVIIEPHLRVFFSGDSGYFDGFAHIGERYGPFDLTLMETGAYNVRWPSVHMQPEESLQAHLDVKGRWLLPIHNGTFDLSSHNWEEPFQRIVALAQARGVPVSTPQMGERVNLRAPKTGAPWWEEGAVDEAVSPVAPGG</sequence>
<keyword evidence="3" id="KW-0378">Hydrolase</keyword>
<dbReference type="Gene3D" id="3.60.15.10">
    <property type="entry name" value="Ribonuclease Z/Hydroxyacylglutathione hydrolase-like"/>
    <property type="match status" value="1"/>
</dbReference>
<dbReference type="KEGG" id="pez:HWQ56_22760"/>
<keyword evidence="4" id="KW-1185">Reference proteome</keyword>
<evidence type="ECO:0000256" key="1">
    <source>
        <dbReference type="SAM" id="MobiDB-lite"/>
    </source>
</evidence>
<protein>
    <submittedName>
        <fullName evidence="3">MBL fold metallo-hydrolase</fullName>
    </submittedName>
</protein>
<dbReference type="EMBL" id="CP056030">
    <property type="protein sequence ID" value="QKZ06444.1"/>
    <property type="molecule type" value="Genomic_DNA"/>
</dbReference>
<evidence type="ECO:0000313" key="4">
    <source>
        <dbReference type="Proteomes" id="UP000509568"/>
    </source>
</evidence>
<dbReference type="Pfam" id="PF12706">
    <property type="entry name" value="Lactamase_B_2"/>
    <property type="match status" value="1"/>
</dbReference>
<dbReference type="InterPro" id="IPR001279">
    <property type="entry name" value="Metallo-B-lactamas"/>
</dbReference>
<feature type="domain" description="Metallo-beta-lactamase" evidence="2">
    <location>
        <begin position="98"/>
        <end position="291"/>
    </location>
</feature>
<evidence type="ECO:0000259" key="2">
    <source>
        <dbReference type="Pfam" id="PF12706"/>
    </source>
</evidence>
<evidence type="ECO:0000313" key="3">
    <source>
        <dbReference type="EMBL" id="QKZ06444.1"/>
    </source>
</evidence>
<dbReference type="GO" id="GO:0005737">
    <property type="term" value="C:cytoplasm"/>
    <property type="evidence" value="ECO:0007669"/>
    <property type="project" value="TreeGrafter"/>
</dbReference>
<gene>
    <name evidence="3" type="ORF">HWQ56_22760</name>
</gene>
<feature type="region of interest" description="Disordered" evidence="1">
    <location>
        <begin position="1"/>
        <end position="20"/>
    </location>
</feature>